<dbReference type="InterPro" id="IPR008136">
    <property type="entry name" value="CinA_C"/>
</dbReference>
<keyword evidence="3" id="KW-1185">Reference proteome</keyword>
<evidence type="ECO:0000259" key="1">
    <source>
        <dbReference type="Pfam" id="PF02464"/>
    </source>
</evidence>
<organism evidence="2 3">
    <name type="scientific">Roseimaritima ulvae</name>
    <dbReference type="NCBI Taxonomy" id="980254"/>
    <lineage>
        <taxon>Bacteria</taxon>
        <taxon>Pseudomonadati</taxon>
        <taxon>Planctomycetota</taxon>
        <taxon>Planctomycetia</taxon>
        <taxon>Pirellulales</taxon>
        <taxon>Pirellulaceae</taxon>
        <taxon>Roseimaritima</taxon>
    </lineage>
</organism>
<name>A0A5B9QWL8_9BACT</name>
<evidence type="ECO:0000313" key="2">
    <source>
        <dbReference type="EMBL" id="QEG42299.1"/>
    </source>
</evidence>
<protein>
    <submittedName>
        <fullName evidence="2">Competence-damage inducible protein</fullName>
    </submittedName>
</protein>
<dbReference type="RefSeq" id="WP_068131563.1">
    <property type="nucleotide sequence ID" value="NZ_CP042914.1"/>
</dbReference>
<dbReference type="KEGG" id="rul:UC8_43330"/>
<sequence>MAELELQSCARLLAERLADRGRRIVFAESCTAGLVAATLATQPGISQWLCGSAVTYRNDTKARWLSVSPSDLERYSAVSPQVAEQMAAGVLRMTPEADLALSVTGHLGPDAPPSLDGLIYIGCSRREPERSTDAICSDFREIRLAASERVARQHEAAAWVLALAADRLD</sequence>
<dbReference type="Proteomes" id="UP000325286">
    <property type="component" value="Chromosome"/>
</dbReference>
<dbReference type="Pfam" id="PF02464">
    <property type="entry name" value="CinA"/>
    <property type="match status" value="1"/>
</dbReference>
<reference evidence="2 3" key="1">
    <citation type="submission" date="2019-08" db="EMBL/GenBank/DDBJ databases">
        <title>Deep-cultivation of Planctomycetes and their phenomic and genomic characterization uncovers novel biology.</title>
        <authorList>
            <person name="Wiegand S."/>
            <person name="Jogler M."/>
            <person name="Boedeker C."/>
            <person name="Pinto D."/>
            <person name="Vollmers J."/>
            <person name="Rivas-Marin E."/>
            <person name="Kohn T."/>
            <person name="Peeters S.H."/>
            <person name="Heuer A."/>
            <person name="Rast P."/>
            <person name="Oberbeckmann S."/>
            <person name="Bunk B."/>
            <person name="Jeske O."/>
            <person name="Meyerdierks A."/>
            <person name="Storesund J.E."/>
            <person name="Kallscheuer N."/>
            <person name="Luecker S."/>
            <person name="Lage O.M."/>
            <person name="Pohl T."/>
            <person name="Merkel B.J."/>
            <person name="Hornburger P."/>
            <person name="Mueller R.-W."/>
            <person name="Bruemmer F."/>
            <person name="Labrenz M."/>
            <person name="Spormann A.M."/>
            <person name="Op den Camp H."/>
            <person name="Overmann J."/>
            <person name="Amann R."/>
            <person name="Jetten M.S.M."/>
            <person name="Mascher T."/>
            <person name="Medema M.H."/>
            <person name="Devos D.P."/>
            <person name="Kaster A.-K."/>
            <person name="Ovreas L."/>
            <person name="Rohde M."/>
            <person name="Galperin M.Y."/>
            <person name="Jogler C."/>
        </authorList>
    </citation>
    <scope>NUCLEOTIDE SEQUENCE [LARGE SCALE GENOMIC DNA]</scope>
    <source>
        <strain evidence="2 3">UC8</strain>
    </source>
</reference>
<dbReference type="EMBL" id="CP042914">
    <property type="protein sequence ID" value="QEG42299.1"/>
    <property type="molecule type" value="Genomic_DNA"/>
</dbReference>
<proteinExistence type="predicted"/>
<gene>
    <name evidence="2" type="primary">cinA_2</name>
    <name evidence="2" type="ORF">UC8_43330</name>
</gene>
<dbReference type="InterPro" id="IPR036653">
    <property type="entry name" value="CinA-like_C"/>
</dbReference>
<feature type="domain" description="CinA C-terminal" evidence="1">
    <location>
        <begin position="8"/>
        <end position="135"/>
    </location>
</feature>
<dbReference type="Gene3D" id="3.90.950.20">
    <property type="entry name" value="CinA-like"/>
    <property type="match status" value="1"/>
</dbReference>
<accession>A0A5B9QWL8</accession>
<evidence type="ECO:0000313" key="3">
    <source>
        <dbReference type="Proteomes" id="UP000325286"/>
    </source>
</evidence>
<dbReference type="OrthoDB" id="281405at2"/>
<dbReference type="NCBIfam" id="TIGR00199">
    <property type="entry name" value="PncC_domain"/>
    <property type="match status" value="1"/>
</dbReference>
<dbReference type="AlphaFoldDB" id="A0A5B9QWL8"/>
<dbReference type="SUPFAM" id="SSF142433">
    <property type="entry name" value="CinA-like"/>
    <property type="match status" value="1"/>
</dbReference>